<dbReference type="Proteomes" id="UP000251942">
    <property type="component" value="Unassembled WGS sequence"/>
</dbReference>
<dbReference type="PATRIC" id="fig|453.4.peg.2789"/>
<evidence type="ECO:0000313" key="3">
    <source>
        <dbReference type="Proteomes" id="UP000054698"/>
    </source>
</evidence>
<sequence>MTNVLIRMKDETLNQTDRLQKKFGAPSRSDVIRRAIGLSDALTGAIQKGDKLIIEGHGQRREIIIPGLTNEE</sequence>
<dbReference type="EMBL" id="UASS01000032">
    <property type="protein sequence ID" value="SPX62035.1"/>
    <property type="molecule type" value="Genomic_DNA"/>
</dbReference>
<dbReference type="EMBL" id="LNYB01000085">
    <property type="protein sequence ID" value="KTC94881.1"/>
    <property type="molecule type" value="Genomic_DNA"/>
</dbReference>
<gene>
    <name evidence="1" type="ORF">Lfee_2545</name>
    <name evidence="2" type="ORF">NCTC12022_02792</name>
</gene>
<keyword evidence="3" id="KW-1185">Reference proteome</keyword>
<dbReference type="RefSeq" id="WP_058447397.1">
    <property type="nucleotide sequence ID" value="NZ_CAAAHT010000033.1"/>
</dbReference>
<reference evidence="2 4" key="2">
    <citation type="submission" date="2018-06" db="EMBL/GenBank/DDBJ databases">
        <authorList>
            <consortium name="Pathogen Informatics"/>
            <person name="Doyle S."/>
        </authorList>
    </citation>
    <scope>NUCLEOTIDE SEQUENCE [LARGE SCALE GENOMIC DNA]</scope>
    <source>
        <strain evidence="2 4">NCTC12022</strain>
    </source>
</reference>
<evidence type="ECO:0000313" key="1">
    <source>
        <dbReference type="EMBL" id="KTC94881.1"/>
    </source>
</evidence>
<reference evidence="1 3" key="1">
    <citation type="submission" date="2015-11" db="EMBL/GenBank/DDBJ databases">
        <title>Genomic analysis of 38 Legionella species identifies large and diverse effector repertoires.</title>
        <authorList>
            <person name="Burstein D."/>
            <person name="Amaro F."/>
            <person name="Zusman T."/>
            <person name="Lifshitz Z."/>
            <person name="Cohen O."/>
            <person name="Gilbert J.A."/>
            <person name="Pupko T."/>
            <person name="Shuman H.A."/>
            <person name="Segal G."/>
        </authorList>
    </citation>
    <scope>NUCLEOTIDE SEQUENCE [LARGE SCALE GENOMIC DNA]</scope>
    <source>
        <strain evidence="1 3">WO-44C</strain>
    </source>
</reference>
<evidence type="ECO:0000313" key="2">
    <source>
        <dbReference type="EMBL" id="SPX62035.1"/>
    </source>
</evidence>
<dbReference type="AlphaFoldDB" id="A0A0W0TGZ4"/>
<protein>
    <recommendedName>
        <fullName evidence="5">Ribbon-helix-helix protein CopG domain-containing protein</fullName>
    </recommendedName>
</protein>
<proteinExistence type="predicted"/>
<name>A0A0W0TGZ4_9GAMM</name>
<accession>A0A0W0TGZ4</accession>
<evidence type="ECO:0000313" key="4">
    <source>
        <dbReference type="Proteomes" id="UP000251942"/>
    </source>
</evidence>
<organism evidence="1 3">
    <name type="scientific">Legionella feeleii</name>
    <dbReference type="NCBI Taxonomy" id="453"/>
    <lineage>
        <taxon>Bacteria</taxon>
        <taxon>Pseudomonadati</taxon>
        <taxon>Pseudomonadota</taxon>
        <taxon>Gammaproteobacteria</taxon>
        <taxon>Legionellales</taxon>
        <taxon>Legionellaceae</taxon>
        <taxon>Legionella</taxon>
    </lineage>
</organism>
<dbReference type="Proteomes" id="UP000054698">
    <property type="component" value="Unassembled WGS sequence"/>
</dbReference>
<evidence type="ECO:0008006" key="5">
    <source>
        <dbReference type="Google" id="ProtNLM"/>
    </source>
</evidence>